<dbReference type="InterPro" id="IPR016040">
    <property type="entry name" value="NAD(P)-bd_dom"/>
</dbReference>
<dbReference type="AlphaFoldDB" id="A0A0B7A3Z3"/>
<accession>A0A0B7A3Z3</accession>
<dbReference type="PANTHER" id="PTHR14097:SF7">
    <property type="entry name" value="OXIDOREDUCTASE HTATIP2"/>
    <property type="match status" value="1"/>
</dbReference>
<organism evidence="4">
    <name type="scientific">Arion vulgaris</name>
    <dbReference type="NCBI Taxonomy" id="1028688"/>
    <lineage>
        <taxon>Eukaryota</taxon>
        <taxon>Metazoa</taxon>
        <taxon>Spiralia</taxon>
        <taxon>Lophotrochozoa</taxon>
        <taxon>Mollusca</taxon>
        <taxon>Gastropoda</taxon>
        <taxon>Heterobranchia</taxon>
        <taxon>Euthyneura</taxon>
        <taxon>Panpulmonata</taxon>
        <taxon>Eupulmonata</taxon>
        <taxon>Stylommatophora</taxon>
        <taxon>Helicina</taxon>
        <taxon>Arionoidea</taxon>
        <taxon>Arionidae</taxon>
        <taxon>Arion</taxon>
    </lineage>
</organism>
<evidence type="ECO:0000256" key="1">
    <source>
        <dbReference type="ARBA" id="ARBA00093483"/>
    </source>
</evidence>
<evidence type="ECO:0000313" key="5">
    <source>
        <dbReference type="EMBL" id="CEK75665.1"/>
    </source>
</evidence>
<dbReference type="PANTHER" id="PTHR14097">
    <property type="entry name" value="OXIDOREDUCTASE HTATIP2"/>
    <property type="match status" value="1"/>
</dbReference>
<dbReference type="CDD" id="cd05250">
    <property type="entry name" value="CC3_like_SDR_a"/>
    <property type="match status" value="1"/>
</dbReference>
<dbReference type="GO" id="GO:0003824">
    <property type="term" value="F:catalytic activity"/>
    <property type="evidence" value="ECO:0007669"/>
    <property type="project" value="UniProtKB-ARBA"/>
</dbReference>
<feature type="domain" description="NAD(P)-binding" evidence="3">
    <location>
        <begin position="25"/>
        <end position="134"/>
    </location>
</feature>
<gene>
    <name evidence="4" type="primary">ORF96479</name>
    <name evidence="5" type="synonym">ORF96480</name>
</gene>
<evidence type="ECO:0000259" key="3">
    <source>
        <dbReference type="Pfam" id="PF13460"/>
    </source>
</evidence>
<dbReference type="GO" id="GO:0005737">
    <property type="term" value="C:cytoplasm"/>
    <property type="evidence" value="ECO:0007669"/>
    <property type="project" value="TreeGrafter"/>
</dbReference>
<dbReference type="EMBL" id="HACG01028799">
    <property type="protein sequence ID" value="CEK75664.1"/>
    <property type="molecule type" value="Transcribed_RNA"/>
</dbReference>
<dbReference type="Pfam" id="PF13460">
    <property type="entry name" value="NAD_binding_10"/>
    <property type="match status" value="1"/>
</dbReference>
<sequence length="232" mass="26041">MAKNDVPDMELAKSLGRSAFVLGYTGAVGKALVNELNKTKVYKKVVLIGRRLVPLEVGSEFEQRVIDFEKLDDHKDAFKDMDVGFCCLGTTRSKVGVQAFLRTDRDYVVMSAQIAKDQGCKHFSVVTSTSSNKDSYFLYPRTKGEVEDIITKMNFERLSIFRPGLLLADRVEKRTGEDFATFILKPIIHFFPTFLSAPVETVAKAMLNDAVKPSNDAIKEIFTNKTIHQMAE</sequence>
<evidence type="ECO:0000256" key="2">
    <source>
        <dbReference type="ARBA" id="ARBA00093604"/>
    </source>
</evidence>
<reference evidence="4" key="1">
    <citation type="submission" date="2014-12" db="EMBL/GenBank/DDBJ databases">
        <title>Insight into the proteome of Arion vulgaris.</title>
        <authorList>
            <person name="Aradska J."/>
            <person name="Bulat T."/>
            <person name="Smidak R."/>
            <person name="Sarate P."/>
            <person name="Gangsoo J."/>
            <person name="Sialana F."/>
            <person name="Bilban M."/>
            <person name="Lubec G."/>
        </authorList>
    </citation>
    <scope>NUCLEOTIDE SEQUENCE</scope>
    <source>
        <tissue evidence="4">Skin</tissue>
    </source>
</reference>
<dbReference type="GO" id="GO:0051170">
    <property type="term" value="P:import into nucleus"/>
    <property type="evidence" value="ECO:0007669"/>
    <property type="project" value="TreeGrafter"/>
</dbReference>
<dbReference type="SUPFAM" id="SSF51735">
    <property type="entry name" value="NAD(P)-binding Rossmann-fold domains"/>
    <property type="match status" value="1"/>
</dbReference>
<evidence type="ECO:0000313" key="4">
    <source>
        <dbReference type="EMBL" id="CEK75664.1"/>
    </source>
</evidence>
<dbReference type="EMBL" id="HACG01028800">
    <property type="protein sequence ID" value="CEK75665.1"/>
    <property type="molecule type" value="Transcribed_RNA"/>
</dbReference>
<dbReference type="InterPro" id="IPR036291">
    <property type="entry name" value="NAD(P)-bd_dom_sf"/>
</dbReference>
<dbReference type="Gene3D" id="3.40.50.720">
    <property type="entry name" value="NAD(P)-binding Rossmann-like Domain"/>
    <property type="match status" value="1"/>
</dbReference>
<proteinExistence type="predicted"/>
<comment type="subunit">
    <text evidence="1">Monomer. Forms homodimers during oxidative stress. Interacts (via N-terminus) with elongation factor EEF1A1 (via middle-region); the interaction is direct and competes with EEF1A1 binding to guanyl-nucleotide exchange factor EEF1B2, thereby inhibiting GDP for GTP exchange and reactivation of EEF1A1. Interacts with nuclear transport receptors XPO4, IPO5/RANBP5, IPO7, IPO9 and KPNB1 as well as GCN1L1/GCN1 and LRPPRC probably through their HEAT repeats. Binds NCOA5/CIA.</text>
</comment>
<protein>
    <recommendedName>
        <fullName evidence="2">Protein HTATIP2</fullName>
    </recommendedName>
</protein>
<name>A0A0B7A3Z3_9EUPU</name>